<reference evidence="4" key="1">
    <citation type="submission" date="2020-05" db="EMBL/GenBank/DDBJ databases">
        <authorList>
            <person name="Chiriac C."/>
            <person name="Salcher M."/>
            <person name="Ghai R."/>
            <person name="Kavagutti S V."/>
        </authorList>
    </citation>
    <scope>NUCLEOTIDE SEQUENCE</scope>
</reference>
<evidence type="ECO:0000313" key="4">
    <source>
        <dbReference type="EMBL" id="CAB5066063.1"/>
    </source>
</evidence>
<protein>
    <submittedName>
        <fullName evidence="4">Unannotated protein</fullName>
    </submittedName>
</protein>
<evidence type="ECO:0000259" key="2">
    <source>
        <dbReference type="PROSITE" id="PS51462"/>
    </source>
</evidence>
<dbReference type="SUPFAM" id="SSF55811">
    <property type="entry name" value="Nudix"/>
    <property type="match status" value="1"/>
</dbReference>
<gene>
    <name evidence="3" type="ORF">UFOPK4098_00831</name>
    <name evidence="4" type="ORF">UFOPK4347_01083</name>
</gene>
<proteinExistence type="predicted"/>
<dbReference type="PANTHER" id="PTHR43736">
    <property type="entry name" value="ADP-RIBOSE PYROPHOSPHATASE"/>
    <property type="match status" value="1"/>
</dbReference>
<dbReference type="AlphaFoldDB" id="A0A6J7UJH1"/>
<dbReference type="Pfam" id="PF00293">
    <property type="entry name" value="NUDIX"/>
    <property type="match status" value="1"/>
</dbReference>
<dbReference type="InterPro" id="IPR015797">
    <property type="entry name" value="NUDIX_hydrolase-like_dom_sf"/>
</dbReference>
<dbReference type="CDD" id="cd03674">
    <property type="entry name" value="NUDIX_Hydrolase"/>
    <property type="match status" value="1"/>
</dbReference>
<dbReference type="EMBL" id="CAFBPN010000037">
    <property type="protein sequence ID" value="CAB5020444.1"/>
    <property type="molecule type" value="Genomic_DNA"/>
</dbReference>
<organism evidence="4">
    <name type="scientific">freshwater metagenome</name>
    <dbReference type="NCBI Taxonomy" id="449393"/>
    <lineage>
        <taxon>unclassified sequences</taxon>
        <taxon>metagenomes</taxon>
        <taxon>ecological metagenomes</taxon>
    </lineage>
</organism>
<dbReference type="PROSITE" id="PS51462">
    <property type="entry name" value="NUDIX"/>
    <property type="match status" value="1"/>
</dbReference>
<keyword evidence="1" id="KW-0378">Hydrolase</keyword>
<accession>A0A6J7UJH1</accession>
<dbReference type="InterPro" id="IPR020084">
    <property type="entry name" value="NUDIX_hydrolase_CS"/>
</dbReference>
<sequence length="182" mass="20210">MTSLAVDELLALVAHHQPVDAREVESLATFRREVVQLTDPCNEHAHTTHVTASGVVVSSEATVLHLHKRLNLWLQPGGHIEKDEHPSAGALREAQEETGLHVRHPESGAVFFHLDVHPGPRGHTHLDLRYLLLADHLEVPAPGAEESQQVRWFSWEEAGKIADMGLVGALVRAQELIRTYVR</sequence>
<dbReference type="PROSITE" id="PS00893">
    <property type="entry name" value="NUDIX_BOX"/>
    <property type="match status" value="1"/>
</dbReference>
<feature type="domain" description="Nudix hydrolase" evidence="2">
    <location>
        <begin position="47"/>
        <end position="175"/>
    </location>
</feature>
<evidence type="ECO:0000256" key="1">
    <source>
        <dbReference type="ARBA" id="ARBA00022801"/>
    </source>
</evidence>
<dbReference type="GO" id="GO:0016787">
    <property type="term" value="F:hydrolase activity"/>
    <property type="evidence" value="ECO:0007669"/>
    <property type="project" value="UniProtKB-KW"/>
</dbReference>
<dbReference type="InterPro" id="IPR000086">
    <property type="entry name" value="NUDIX_hydrolase_dom"/>
</dbReference>
<dbReference type="Gene3D" id="3.90.79.10">
    <property type="entry name" value="Nucleoside Triphosphate Pyrophosphohydrolase"/>
    <property type="match status" value="1"/>
</dbReference>
<dbReference type="EMBL" id="CAFBQU010000027">
    <property type="protein sequence ID" value="CAB5066063.1"/>
    <property type="molecule type" value="Genomic_DNA"/>
</dbReference>
<name>A0A6J7UJH1_9ZZZZ</name>
<dbReference type="PANTHER" id="PTHR43736:SF1">
    <property type="entry name" value="DIHYDRONEOPTERIN TRIPHOSPHATE DIPHOSPHATASE"/>
    <property type="match status" value="1"/>
</dbReference>
<evidence type="ECO:0000313" key="3">
    <source>
        <dbReference type="EMBL" id="CAB5020444.1"/>
    </source>
</evidence>